<dbReference type="InterPro" id="IPR014346">
    <property type="entry name" value="Prenyl_protease-related"/>
</dbReference>
<feature type="transmembrane region" description="Helical" evidence="8">
    <location>
        <begin position="163"/>
        <end position="181"/>
    </location>
</feature>
<feature type="transmembrane region" description="Helical" evidence="8">
    <location>
        <begin position="366"/>
        <end position="385"/>
    </location>
</feature>
<dbReference type="NCBIfam" id="TIGR04162">
    <property type="entry name" value="exo_VPEID"/>
    <property type="match status" value="1"/>
</dbReference>
<feature type="transmembrane region" description="Helical" evidence="8">
    <location>
        <begin position="305"/>
        <end position="325"/>
    </location>
</feature>
<dbReference type="EMBL" id="JADQDC010000001">
    <property type="protein sequence ID" value="MBF9149662.1"/>
    <property type="molecule type" value="Genomic_DNA"/>
</dbReference>
<dbReference type="NCBIfam" id="TIGR03008">
    <property type="entry name" value="pepcterm_CAAX"/>
    <property type="match status" value="1"/>
</dbReference>
<keyword evidence="5 10" id="KW-0378">Hydrolase</keyword>
<evidence type="ECO:0000313" key="11">
    <source>
        <dbReference type="Proteomes" id="UP000600799"/>
    </source>
</evidence>
<dbReference type="Pfam" id="PF09721">
    <property type="entry name" value="Exosortase_EpsH"/>
    <property type="match status" value="1"/>
</dbReference>
<evidence type="ECO:0000256" key="2">
    <source>
        <dbReference type="ARBA" id="ARBA00022475"/>
    </source>
</evidence>
<keyword evidence="6 8" id="KW-1133">Transmembrane helix</keyword>
<comment type="caution">
    <text evidence="10">The sequence shown here is derived from an EMBL/GenBank/DDBJ whole genome shotgun (WGS) entry which is preliminary data.</text>
</comment>
<reference evidence="10 11" key="1">
    <citation type="submission" date="2020-11" db="EMBL/GenBank/DDBJ databases">
        <title>The genome sequence of Novosphingobium sp. 1Y9A.</title>
        <authorList>
            <person name="Liu Y."/>
        </authorList>
    </citation>
    <scope>NUCLEOTIDE SEQUENCE [LARGE SCALE GENOMIC DNA]</scope>
    <source>
        <strain evidence="10 11">1Y9A</strain>
    </source>
</reference>
<evidence type="ECO:0000256" key="4">
    <source>
        <dbReference type="ARBA" id="ARBA00022692"/>
    </source>
</evidence>
<sequence>MTDRSGMAASERSRLAGMNWRGLLPPLLVLSCIVPAYLVWHANFENRITPTDGLHPVLLLKYAVKSNVVVLAALYFLTRFTAGGSGKSYGAPTRGQWMALFAVAVVAFCVSPSLLCAAGTCKNSIEGTEAYLAVPLLLVLIMAWTAAFSLATPATYFRAPRIVYGYAGFLWLIIAAQQNVYDLLSDRVYFKILSLTISISSAIIEALSGTRPWISQASADSYPIMHLGDFSVRIAPSCAGAQGIALCCGLLTLYMVSDRARLRLARASVLLVLACITVFLSNALRIALLILIGKSYSPEIAVGGFHSHFGLLASLAVTFIFLWLMQLSWFSRAPIADRAEKPASDAVLVDRSTASRPDFTLNPLDVILLLPLAGFLLAGMVLGLASSEFNWLYPLQACIGLLIVWQFRAVIRAEIAMRIKPADILGGVLVYVLWLALVPHDAERSLAMEQALDAAPPLLAAGWIAMRLLGATLLTPLFEELAFRGGLQRMAGKFVSVRGYSQVSALIAISASTLAFAAMHGDFWAAVFAGLVYGALALRSRSVAPAFYAHGITNFLLSVQAIALGQWSYW</sequence>
<feature type="domain" description="CAAX prenyl protease 2/Lysostaphin resistance protein A-like" evidence="9">
    <location>
        <begin position="463"/>
        <end position="556"/>
    </location>
</feature>
<evidence type="ECO:0000256" key="6">
    <source>
        <dbReference type="ARBA" id="ARBA00022989"/>
    </source>
</evidence>
<organism evidence="10 11">
    <name type="scientific">Novosphingobium jiangmenense</name>
    <dbReference type="NCBI Taxonomy" id="2791981"/>
    <lineage>
        <taxon>Bacteria</taxon>
        <taxon>Pseudomonadati</taxon>
        <taxon>Pseudomonadota</taxon>
        <taxon>Alphaproteobacteria</taxon>
        <taxon>Sphingomonadales</taxon>
        <taxon>Sphingomonadaceae</taxon>
        <taxon>Novosphingobium</taxon>
    </lineage>
</organism>
<feature type="transmembrane region" description="Helical" evidence="8">
    <location>
        <begin position="20"/>
        <end position="39"/>
    </location>
</feature>
<dbReference type="Pfam" id="PF02517">
    <property type="entry name" value="Rce1-like"/>
    <property type="match status" value="1"/>
</dbReference>
<feature type="transmembrane region" description="Helical" evidence="8">
    <location>
        <begin position="499"/>
        <end position="517"/>
    </location>
</feature>
<feature type="transmembrane region" description="Helical" evidence="8">
    <location>
        <begin position="234"/>
        <end position="256"/>
    </location>
</feature>
<feature type="transmembrane region" description="Helical" evidence="8">
    <location>
        <begin position="422"/>
        <end position="438"/>
    </location>
</feature>
<feature type="transmembrane region" description="Helical" evidence="8">
    <location>
        <begin position="59"/>
        <end position="77"/>
    </location>
</feature>
<evidence type="ECO:0000256" key="7">
    <source>
        <dbReference type="ARBA" id="ARBA00023136"/>
    </source>
</evidence>
<evidence type="ECO:0000256" key="1">
    <source>
        <dbReference type="ARBA" id="ARBA00004651"/>
    </source>
</evidence>
<keyword evidence="7 8" id="KW-0472">Membrane</keyword>
<feature type="transmembrane region" description="Helical" evidence="8">
    <location>
        <begin position="458"/>
        <end position="478"/>
    </location>
</feature>
<keyword evidence="3" id="KW-0645">Protease</keyword>
<dbReference type="GO" id="GO:0016787">
    <property type="term" value="F:hydrolase activity"/>
    <property type="evidence" value="ECO:0007669"/>
    <property type="project" value="UniProtKB-KW"/>
</dbReference>
<keyword evidence="4 8" id="KW-0812">Transmembrane</keyword>
<feature type="transmembrane region" description="Helical" evidence="8">
    <location>
        <begin position="97"/>
        <end position="118"/>
    </location>
</feature>
<accession>A0ABS0HBL5</accession>
<dbReference type="EC" id="3.4.22.-" evidence="10"/>
<feature type="transmembrane region" description="Helical" evidence="8">
    <location>
        <begin position="547"/>
        <end position="569"/>
    </location>
</feature>
<evidence type="ECO:0000256" key="5">
    <source>
        <dbReference type="ARBA" id="ARBA00022801"/>
    </source>
</evidence>
<protein>
    <submittedName>
        <fullName evidence="10">Exosortase E/protease, VPEID-CTERM system</fullName>
        <ecNumber evidence="10">3.4.22.-</ecNumber>
    </submittedName>
</protein>
<feature type="transmembrane region" description="Helical" evidence="8">
    <location>
        <begin position="130"/>
        <end position="151"/>
    </location>
</feature>
<comment type="subcellular location">
    <subcellularLocation>
        <location evidence="1">Cell membrane</location>
        <topology evidence="1">Multi-pass membrane protein</topology>
    </subcellularLocation>
</comment>
<dbReference type="InterPro" id="IPR019127">
    <property type="entry name" value="Exosortase"/>
</dbReference>
<dbReference type="NCBIfam" id="TIGR04178">
    <property type="entry name" value="exo_archaeo"/>
    <property type="match status" value="1"/>
</dbReference>
<name>A0ABS0HBL5_9SPHN</name>
<proteinExistence type="predicted"/>
<dbReference type="InterPro" id="IPR026420">
    <property type="entry name" value="Exo_VPEID"/>
</dbReference>
<evidence type="ECO:0000256" key="8">
    <source>
        <dbReference type="SAM" id="Phobius"/>
    </source>
</evidence>
<feature type="transmembrane region" description="Helical" evidence="8">
    <location>
        <begin position="523"/>
        <end position="540"/>
    </location>
</feature>
<feature type="transmembrane region" description="Helical" evidence="8">
    <location>
        <begin position="268"/>
        <end position="293"/>
    </location>
</feature>
<gene>
    <name evidence="10" type="primary">xrtE</name>
    <name evidence="10" type="ORF">I2488_01460</name>
</gene>
<dbReference type="InterPro" id="IPR003675">
    <property type="entry name" value="Rce1/LyrA-like_dom"/>
</dbReference>
<feature type="transmembrane region" description="Helical" evidence="8">
    <location>
        <begin position="391"/>
        <end position="410"/>
    </location>
</feature>
<dbReference type="Proteomes" id="UP000600799">
    <property type="component" value="Unassembled WGS sequence"/>
</dbReference>
<dbReference type="PROSITE" id="PS51257">
    <property type="entry name" value="PROKAR_LIPOPROTEIN"/>
    <property type="match status" value="1"/>
</dbReference>
<evidence type="ECO:0000256" key="3">
    <source>
        <dbReference type="ARBA" id="ARBA00022670"/>
    </source>
</evidence>
<evidence type="ECO:0000259" key="9">
    <source>
        <dbReference type="Pfam" id="PF02517"/>
    </source>
</evidence>
<evidence type="ECO:0000313" key="10">
    <source>
        <dbReference type="EMBL" id="MBF9149662.1"/>
    </source>
</evidence>
<keyword evidence="11" id="KW-1185">Reference proteome</keyword>
<dbReference type="InterPro" id="IPR026392">
    <property type="entry name" value="Exo/Archaeosortase_dom"/>
</dbReference>
<keyword evidence="2" id="KW-1003">Cell membrane</keyword>